<evidence type="ECO:0000313" key="2">
    <source>
        <dbReference type="Proteomes" id="UP000467105"/>
    </source>
</evidence>
<dbReference type="Proteomes" id="UP000467105">
    <property type="component" value="Chromosome"/>
</dbReference>
<dbReference type="RefSeq" id="WP_139825929.1">
    <property type="nucleotide sequence ID" value="NZ_AP022614.1"/>
</dbReference>
<dbReference type="AlphaFoldDB" id="A0A7I7YUD2"/>
<reference evidence="1 2" key="1">
    <citation type="journal article" date="2019" name="Emerg. Microbes Infect.">
        <title>Comprehensive subspecies identification of 175 nontuberculous mycobacteria species based on 7547 genomic profiles.</title>
        <authorList>
            <person name="Matsumoto Y."/>
            <person name="Kinjo T."/>
            <person name="Motooka D."/>
            <person name="Nabeya D."/>
            <person name="Jung N."/>
            <person name="Uechi K."/>
            <person name="Horii T."/>
            <person name="Iida T."/>
            <person name="Fujita J."/>
            <person name="Nakamura S."/>
        </authorList>
    </citation>
    <scope>NUCLEOTIDE SEQUENCE [LARGE SCALE GENOMIC DNA]</scope>
    <source>
        <strain evidence="1 2">JCM 14742</strain>
    </source>
</reference>
<dbReference type="OrthoDB" id="9880039at2"/>
<name>A0A7I7YUD2_9MYCO</name>
<gene>
    <name evidence="1" type="ORF">MPRM_21130</name>
</gene>
<protein>
    <submittedName>
        <fullName evidence="1">Uncharacterized protein</fullName>
    </submittedName>
</protein>
<evidence type="ECO:0000313" key="1">
    <source>
        <dbReference type="EMBL" id="BBZ44832.1"/>
    </source>
</evidence>
<dbReference type="EMBL" id="AP022614">
    <property type="protein sequence ID" value="BBZ44832.1"/>
    <property type="molecule type" value="Genomic_DNA"/>
</dbReference>
<organism evidence="1 2">
    <name type="scientific">Mycobacterium parmense</name>
    <dbReference type="NCBI Taxonomy" id="185642"/>
    <lineage>
        <taxon>Bacteria</taxon>
        <taxon>Bacillati</taxon>
        <taxon>Actinomycetota</taxon>
        <taxon>Actinomycetes</taxon>
        <taxon>Mycobacteriales</taxon>
        <taxon>Mycobacteriaceae</taxon>
        <taxon>Mycobacterium</taxon>
        <taxon>Mycobacterium simiae complex</taxon>
    </lineage>
</organism>
<sequence>MDFEGDFARELVRLAQLALQSDCVDGVFKGWLCAAAVNAIDNPPRDGILRSLADDVCQAVMDWARFDRSGAVLADAVEAYRLAASALAVDDQLNKLRF</sequence>
<accession>A0A7I7YUD2</accession>
<proteinExistence type="predicted"/>
<keyword evidence="2" id="KW-1185">Reference proteome</keyword>